<evidence type="ECO:0000313" key="3">
    <source>
        <dbReference type="Proteomes" id="UP000050277"/>
    </source>
</evidence>
<keyword evidence="1" id="KW-0812">Transmembrane</keyword>
<keyword evidence="1" id="KW-1133">Transmembrane helix</keyword>
<proteinExistence type="predicted"/>
<dbReference type="STRING" id="70996.SE18_08930"/>
<evidence type="ECO:0008006" key="4">
    <source>
        <dbReference type="Google" id="ProtNLM"/>
    </source>
</evidence>
<dbReference type="InterPro" id="IPR021454">
    <property type="entry name" value="DUF3105"/>
</dbReference>
<reference evidence="2 3" key="1">
    <citation type="submission" date="2015-07" db="EMBL/GenBank/DDBJ databases">
        <title>Whole genome sequence of Herpetosiphon geysericola DSM 7119.</title>
        <authorList>
            <person name="Hemp J."/>
            <person name="Ward L.M."/>
            <person name="Pace L.A."/>
            <person name="Fischer W.W."/>
        </authorList>
    </citation>
    <scope>NUCLEOTIDE SEQUENCE [LARGE SCALE GENOMIC DNA]</scope>
    <source>
        <strain evidence="2 3">DSM 7119</strain>
    </source>
</reference>
<name>A0A0P6Y7L4_9CHLR</name>
<comment type="caution">
    <text evidence="2">The sequence shown here is derived from an EMBL/GenBank/DDBJ whole genome shotgun (WGS) entry which is preliminary data.</text>
</comment>
<dbReference type="Pfam" id="PF11303">
    <property type="entry name" value="DUF3105"/>
    <property type="match status" value="1"/>
</dbReference>
<protein>
    <recommendedName>
        <fullName evidence="4">DUF3105 domain-containing protein</fullName>
    </recommendedName>
</protein>
<dbReference type="GO" id="GO:0005737">
    <property type="term" value="C:cytoplasm"/>
    <property type="evidence" value="ECO:0007669"/>
    <property type="project" value="TreeGrafter"/>
</dbReference>
<accession>A0A0P6Y7L4</accession>
<dbReference type="PANTHER" id="PTHR34179">
    <property type="entry name" value="TUMOR PROTEIN P53-INDUCIBLE PROTEIN 13"/>
    <property type="match status" value="1"/>
</dbReference>
<evidence type="ECO:0000256" key="1">
    <source>
        <dbReference type="SAM" id="Phobius"/>
    </source>
</evidence>
<sequence>MSQPRRGRRQVSQKSQLPLVFGIGAVILVLVVVGVIFLNRGNGNEIEKVTVAEGTTAPSTTGVVQELPDEGQQHVADGTKVEYKQNPPTSGSHWAGPAQWGLYQTNPPEDERIVHNMEHGGVIIWFKPSVTSAAENEQLVKLFTALSAEQYRTILVSRENMDTKIALTAWNHRQLLDSVDETAIRAFFDEYILKGPECVNMRCPQ</sequence>
<gene>
    <name evidence="2" type="ORF">SE18_08930</name>
</gene>
<dbReference type="AlphaFoldDB" id="A0A0P6Y7L4"/>
<dbReference type="RefSeq" id="WP_054534096.1">
    <property type="nucleotide sequence ID" value="NZ_LGKP01000015.1"/>
</dbReference>
<organism evidence="2 3">
    <name type="scientific">Herpetosiphon geysericola</name>
    <dbReference type="NCBI Taxonomy" id="70996"/>
    <lineage>
        <taxon>Bacteria</taxon>
        <taxon>Bacillati</taxon>
        <taxon>Chloroflexota</taxon>
        <taxon>Chloroflexia</taxon>
        <taxon>Herpetosiphonales</taxon>
        <taxon>Herpetosiphonaceae</taxon>
        <taxon>Herpetosiphon</taxon>
    </lineage>
</organism>
<keyword evidence="1" id="KW-0472">Membrane</keyword>
<dbReference type="EMBL" id="LGKP01000015">
    <property type="protein sequence ID" value="KPL88799.1"/>
    <property type="molecule type" value="Genomic_DNA"/>
</dbReference>
<dbReference type="OrthoDB" id="9809840at2"/>
<dbReference type="Proteomes" id="UP000050277">
    <property type="component" value="Unassembled WGS sequence"/>
</dbReference>
<feature type="transmembrane region" description="Helical" evidence="1">
    <location>
        <begin position="20"/>
        <end position="38"/>
    </location>
</feature>
<keyword evidence="3" id="KW-1185">Reference proteome</keyword>
<evidence type="ECO:0000313" key="2">
    <source>
        <dbReference type="EMBL" id="KPL88799.1"/>
    </source>
</evidence>
<dbReference type="PANTHER" id="PTHR34179:SF1">
    <property type="entry name" value="TUMOR PROTEIN P53-INDUCIBLE PROTEIN 13"/>
    <property type="match status" value="1"/>
</dbReference>